<dbReference type="AlphaFoldDB" id="A0A0W0ZYM6"/>
<dbReference type="PROSITE" id="PS01246">
    <property type="entry name" value="UPF0003"/>
    <property type="match status" value="1"/>
</dbReference>
<evidence type="ECO:0000259" key="9">
    <source>
        <dbReference type="Pfam" id="PF21082"/>
    </source>
</evidence>
<evidence type="ECO:0000256" key="4">
    <source>
        <dbReference type="ARBA" id="ARBA00022692"/>
    </source>
</evidence>
<evidence type="ECO:0000256" key="5">
    <source>
        <dbReference type="ARBA" id="ARBA00022989"/>
    </source>
</evidence>
<dbReference type="InterPro" id="IPR010920">
    <property type="entry name" value="LSM_dom_sf"/>
</dbReference>
<dbReference type="InterPro" id="IPR023408">
    <property type="entry name" value="MscS_beta-dom_sf"/>
</dbReference>
<dbReference type="EMBL" id="LNZA01000001">
    <property type="protein sequence ID" value="KTD74215.1"/>
    <property type="molecule type" value="Genomic_DNA"/>
</dbReference>
<dbReference type="Gene3D" id="2.30.30.60">
    <property type="match status" value="1"/>
</dbReference>
<sequence>MQGNIFQVQDLIKTNMWFFYVVITVISTGLLHALVARMLRHLTHRGESTRVIFGKALLSALSLPIGFLIWLFGLSFACSIILTHKKSLLFITNLLEIRKTGVILILCWILVRFIRKIELLYIHNCTEQGKDVDKTLIHAVGQLLTIAVFISGMLVIMQIMNIPVAGLLAFGGIGGAGVALAAKDLLANFFGGLVIYMDRPFKVGDWIRSPDKNIEGIVEHIGWRMTRIRTFDKRPLYVPNGIFLTISVENPSRMLHRRIKTNIGIRYQDADKIDTITKQIRKMLHEHEEIDKSQSLTVSLVEFGHSSLNIMVSAYSKMTKWDQFQIIQHEILMKILDIISENNAECAFPTQTLYLQPSNA</sequence>
<dbReference type="InterPro" id="IPR011014">
    <property type="entry name" value="MscS_channel_TM-2"/>
</dbReference>
<evidence type="ECO:0000256" key="2">
    <source>
        <dbReference type="ARBA" id="ARBA00008017"/>
    </source>
</evidence>
<gene>
    <name evidence="10" type="ORF">Ltuc_2062</name>
</gene>
<feature type="transmembrane region" description="Helical" evidence="7">
    <location>
        <begin position="162"/>
        <end position="182"/>
    </location>
</feature>
<keyword evidence="11" id="KW-1185">Reference proteome</keyword>
<keyword evidence="3" id="KW-1003">Cell membrane</keyword>
<feature type="transmembrane region" description="Helical" evidence="7">
    <location>
        <begin position="17"/>
        <end position="35"/>
    </location>
</feature>
<dbReference type="PANTHER" id="PTHR43634:SF2">
    <property type="entry name" value="LOW CONDUCTANCE MECHANOSENSITIVE CHANNEL YNAI"/>
    <property type="match status" value="1"/>
</dbReference>
<dbReference type="RefSeq" id="WP_238584113.1">
    <property type="nucleotide sequence ID" value="NZ_CAAAIP010000006.1"/>
</dbReference>
<keyword evidence="5 7" id="KW-1133">Transmembrane helix</keyword>
<dbReference type="PANTHER" id="PTHR43634">
    <property type="entry name" value="OW CONDUCTANCE MECHANOSENSITIVE CHANNEL"/>
    <property type="match status" value="1"/>
</dbReference>
<dbReference type="InterPro" id="IPR049278">
    <property type="entry name" value="MS_channel_C"/>
</dbReference>
<comment type="subcellular location">
    <subcellularLocation>
        <location evidence="1">Cell membrane</location>
        <topology evidence="1">Multi-pass membrane protein</topology>
    </subcellularLocation>
</comment>
<reference evidence="10 11" key="1">
    <citation type="submission" date="2015-11" db="EMBL/GenBank/DDBJ databases">
        <title>Genomic analysis of 38 Legionella species identifies large and diverse effector repertoires.</title>
        <authorList>
            <person name="Burstein D."/>
            <person name="Amaro F."/>
            <person name="Zusman T."/>
            <person name="Lifshitz Z."/>
            <person name="Cohen O."/>
            <person name="Gilbert J.A."/>
            <person name="Pupko T."/>
            <person name="Shuman H.A."/>
            <person name="Segal G."/>
        </authorList>
    </citation>
    <scope>NUCLEOTIDE SEQUENCE [LARGE SCALE GENOMIC DNA]</scope>
    <source>
        <strain evidence="10 11">ATCC 49180</strain>
    </source>
</reference>
<keyword evidence="6 7" id="KW-0472">Membrane</keyword>
<evidence type="ECO:0000313" key="11">
    <source>
        <dbReference type="Proteomes" id="UP000054693"/>
    </source>
</evidence>
<dbReference type="InterPro" id="IPR045042">
    <property type="entry name" value="YnaI-like"/>
</dbReference>
<dbReference type="InterPro" id="IPR011066">
    <property type="entry name" value="MscS_channel_C_sf"/>
</dbReference>
<feature type="domain" description="Mechanosensitive ion channel MscS" evidence="8">
    <location>
        <begin position="184"/>
        <end position="253"/>
    </location>
</feature>
<accession>A0A0W0ZYM6</accession>
<dbReference type="Pfam" id="PF21082">
    <property type="entry name" value="MS_channel_3rd"/>
    <property type="match status" value="1"/>
</dbReference>
<dbReference type="Gene3D" id="3.30.70.100">
    <property type="match status" value="1"/>
</dbReference>
<feature type="transmembrane region" description="Helical" evidence="7">
    <location>
        <begin position="88"/>
        <end position="114"/>
    </location>
</feature>
<evidence type="ECO:0000259" key="8">
    <source>
        <dbReference type="Pfam" id="PF00924"/>
    </source>
</evidence>
<dbReference type="STRING" id="40335.Ltuc_2062"/>
<feature type="transmembrane region" description="Helical" evidence="7">
    <location>
        <begin position="135"/>
        <end position="156"/>
    </location>
</feature>
<proteinExistence type="inferred from homology"/>
<dbReference type="SUPFAM" id="SSF82689">
    <property type="entry name" value="Mechanosensitive channel protein MscS (YggB), C-terminal domain"/>
    <property type="match status" value="1"/>
</dbReference>
<evidence type="ECO:0000256" key="7">
    <source>
        <dbReference type="SAM" id="Phobius"/>
    </source>
</evidence>
<dbReference type="GO" id="GO:0008381">
    <property type="term" value="F:mechanosensitive monoatomic ion channel activity"/>
    <property type="evidence" value="ECO:0007669"/>
    <property type="project" value="UniProtKB-ARBA"/>
</dbReference>
<comment type="caution">
    <text evidence="10">The sequence shown here is derived from an EMBL/GenBank/DDBJ whole genome shotgun (WGS) entry which is preliminary data.</text>
</comment>
<dbReference type="SUPFAM" id="SSF82861">
    <property type="entry name" value="Mechanosensitive channel protein MscS (YggB), transmembrane region"/>
    <property type="match status" value="1"/>
</dbReference>
<evidence type="ECO:0000256" key="6">
    <source>
        <dbReference type="ARBA" id="ARBA00023136"/>
    </source>
</evidence>
<dbReference type="InterPro" id="IPR006686">
    <property type="entry name" value="MscS_channel_CS"/>
</dbReference>
<feature type="transmembrane region" description="Helical" evidence="7">
    <location>
        <begin position="56"/>
        <end position="82"/>
    </location>
</feature>
<name>A0A0W0ZYM6_9GAMM</name>
<protein>
    <submittedName>
        <fullName evidence="10">Small-conductance mechanosensitive channel</fullName>
    </submittedName>
</protein>
<dbReference type="InterPro" id="IPR006685">
    <property type="entry name" value="MscS_channel_2nd"/>
</dbReference>
<evidence type="ECO:0000256" key="3">
    <source>
        <dbReference type="ARBA" id="ARBA00022475"/>
    </source>
</evidence>
<dbReference type="PATRIC" id="fig|40335.7.peg.2194"/>
<dbReference type="GO" id="GO:0005886">
    <property type="term" value="C:plasma membrane"/>
    <property type="evidence" value="ECO:0007669"/>
    <property type="project" value="UniProtKB-SubCell"/>
</dbReference>
<evidence type="ECO:0000313" key="10">
    <source>
        <dbReference type="EMBL" id="KTD74215.1"/>
    </source>
</evidence>
<dbReference type="SUPFAM" id="SSF50182">
    <property type="entry name" value="Sm-like ribonucleoproteins"/>
    <property type="match status" value="1"/>
</dbReference>
<evidence type="ECO:0000256" key="1">
    <source>
        <dbReference type="ARBA" id="ARBA00004651"/>
    </source>
</evidence>
<dbReference type="Proteomes" id="UP000054693">
    <property type="component" value="Unassembled WGS sequence"/>
</dbReference>
<comment type="similarity">
    <text evidence="2">Belongs to the MscS (TC 1.A.23) family.</text>
</comment>
<keyword evidence="4 7" id="KW-0812">Transmembrane</keyword>
<dbReference type="Pfam" id="PF00924">
    <property type="entry name" value="MS_channel_2nd"/>
    <property type="match status" value="1"/>
</dbReference>
<dbReference type="Gene3D" id="1.10.287.1260">
    <property type="match status" value="1"/>
</dbReference>
<feature type="domain" description="Mechanosensitive ion channel MscS C-terminal" evidence="9">
    <location>
        <begin position="259"/>
        <end position="345"/>
    </location>
</feature>
<organism evidence="10 11">
    <name type="scientific">Legionella tucsonensis</name>
    <dbReference type="NCBI Taxonomy" id="40335"/>
    <lineage>
        <taxon>Bacteria</taxon>
        <taxon>Pseudomonadati</taxon>
        <taxon>Pseudomonadota</taxon>
        <taxon>Gammaproteobacteria</taxon>
        <taxon>Legionellales</taxon>
        <taxon>Legionellaceae</taxon>
        <taxon>Legionella</taxon>
    </lineage>
</organism>